<protein>
    <submittedName>
        <fullName evidence="3">Nicotinamidase-related amidase</fullName>
    </submittedName>
</protein>
<dbReference type="PANTHER" id="PTHR43540:SF14">
    <property type="entry name" value="ISOCHORISMATASE"/>
    <property type="match status" value="1"/>
</dbReference>
<organism evidence="3 4">
    <name type="scientific">Pseudoclavibacter helvolus</name>
    <dbReference type="NCBI Taxonomy" id="255205"/>
    <lineage>
        <taxon>Bacteria</taxon>
        <taxon>Bacillati</taxon>
        <taxon>Actinomycetota</taxon>
        <taxon>Actinomycetes</taxon>
        <taxon>Micrococcales</taxon>
        <taxon>Microbacteriaceae</taxon>
        <taxon>Pseudoclavibacter</taxon>
    </lineage>
</organism>
<reference evidence="3 4" key="1">
    <citation type="submission" date="2020-08" db="EMBL/GenBank/DDBJ databases">
        <title>Sequencing the genomes of 1000 actinobacteria strains.</title>
        <authorList>
            <person name="Klenk H.-P."/>
        </authorList>
    </citation>
    <scope>NUCLEOTIDE SEQUENCE [LARGE SCALE GENOMIC DNA]</scope>
    <source>
        <strain evidence="3 4">DSM 20419</strain>
    </source>
</reference>
<dbReference type="EMBL" id="JACHWJ010000003">
    <property type="protein sequence ID" value="MBB2957836.1"/>
    <property type="molecule type" value="Genomic_DNA"/>
</dbReference>
<dbReference type="CDD" id="cd01014">
    <property type="entry name" value="nicotinamidase_related"/>
    <property type="match status" value="1"/>
</dbReference>
<gene>
    <name evidence="3" type="ORF">FHX72_001981</name>
</gene>
<dbReference type="InterPro" id="IPR050272">
    <property type="entry name" value="Isochorismatase-like_hydrls"/>
</dbReference>
<dbReference type="Proteomes" id="UP000545286">
    <property type="component" value="Unassembled WGS sequence"/>
</dbReference>
<dbReference type="RefSeq" id="WP_183624687.1">
    <property type="nucleotide sequence ID" value="NZ_JACHWJ010000003.1"/>
</dbReference>
<dbReference type="SUPFAM" id="SSF52499">
    <property type="entry name" value="Isochorismatase-like hydrolases"/>
    <property type="match status" value="1"/>
</dbReference>
<dbReference type="InterPro" id="IPR036380">
    <property type="entry name" value="Isochorismatase-like_sf"/>
</dbReference>
<dbReference type="PANTHER" id="PTHR43540">
    <property type="entry name" value="PEROXYUREIDOACRYLATE/UREIDOACRYLATE AMIDOHYDROLASE-RELATED"/>
    <property type="match status" value="1"/>
</dbReference>
<dbReference type="Gene3D" id="3.40.50.850">
    <property type="entry name" value="Isochorismatase-like"/>
    <property type="match status" value="1"/>
</dbReference>
<dbReference type="GO" id="GO:0016787">
    <property type="term" value="F:hydrolase activity"/>
    <property type="evidence" value="ECO:0007669"/>
    <property type="project" value="UniProtKB-KW"/>
</dbReference>
<sequence length="212" mass="23226">MLSTTALLVIDLQQGVVEDCFDAAGVLDRTTQLVDRARAEGVPVVWVQDHGGFAEGSEAWRLATPLVRTADEPLVRKEYRDPFTDTDLAEVLDSLGVRHLVVAGAQSDYCIRTTTQAAAARGFDVTLVSDAHTTTDAEHDGVVITGDQIVAHTNMYFSGLRYPGQRFAAETHERIKFGPGGEGCALARRRFDVLYAMLRDGTIHQRRTPRVA</sequence>
<evidence type="ECO:0000256" key="1">
    <source>
        <dbReference type="ARBA" id="ARBA00022801"/>
    </source>
</evidence>
<evidence type="ECO:0000259" key="2">
    <source>
        <dbReference type="Pfam" id="PF00857"/>
    </source>
</evidence>
<feature type="domain" description="Isochorismatase-like" evidence="2">
    <location>
        <begin position="5"/>
        <end position="139"/>
    </location>
</feature>
<accession>A0A7W4UNX1</accession>
<keyword evidence="4" id="KW-1185">Reference proteome</keyword>
<keyword evidence="1" id="KW-0378">Hydrolase</keyword>
<evidence type="ECO:0000313" key="4">
    <source>
        <dbReference type="Proteomes" id="UP000545286"/>
    </source>
</evidence>
<proteinExistence type="predicted"/>
<dbReference type="Pfam" id="PF00857">
    <property type="entry name" value="Isochorismatase"/>
    <property type="match status" value="1"/>
</dbReference>
<evidence type="ECO:0000313" key="3">
    <source>
        <dbReference type="EMBL" id="MBB2957836.1"/>
    </source>
</evidence>
<dbReference type="AlphaFoldDB" id="A0A7W4UNX1"/>
<comment type="caution">
    <text evidence="3">The sequence shown here is derived from an EMBL/GenBank/DDBJ whole genome shotgun (WGS) entry which is preliminary data.</text>
</comment>
<dbReference type="InterPro" id="IPR000868">
    <property type="entry name" value="Isochorismatase-like_dom"/>
</dbReference>
<name>A0A7W4UNX1_9MICO</name>